<gene>
    <name evidence="2" type="ORF">FCI23_07125</name>
</gene>
<accession>A0A4U0SVH7</accession>
<dbReference type="InterPro" id="IPR011990">
    <property type="entry name" value="TPR-like_helical_dom_sf"/>
</dbReference>
<reference evidence="2 3" key="1">
    <citation type="submission" date="2019-04" db="EMBL/GenBank/DDBJ databases">
        <title>Streptomyces oryziradicis sp. nov., a novel actinomycete isolated from rhizosphere soil of rice (Oryza sativa L.).</title>
        <authorList>
            <person name="Li C."/>
        </authorList>
    </citation>
    <scope>NUCLEOTIDE SEQUENCE [LARGE SCALE GENOMIC DNA]</scope>
    <source>
        <strain evidence="2 3">NEAU-C40</strain>
    </source>
</reference>
<dbReference type="Gene3D" id="1.25.40.10">
    <property type="entry name" value="Tetratricopeptide repeat domain"/>
    <property type="match status" value="1"/>
</dbReference>
<dbReference type="Proteomes" id="UP000305778">
    <property type="component" value="Unassembled WGS sequence"/>
</dbReference>
<sequence length="425" mass="45714">MSRVRNEVLAAWMAEHGITAHELAGQLNTAIRAFTGTYGSTDKRVVFRWLSGEATWPNAKQRKALEQVTGRTAAQLGFRRKGTVPDAPAPLEEDPVRRREFITATTGTALGAVPVPAVAHRVGTGDVERLQAKFAGLVASDHRHGGRPDIENHASALADEALALQQRGSASQRIRSSLYSTAAAFTSSSMWAAIDGRRFDTAEAHLHQAVTLAGLAGDPAIQFRIWSHAGTLYRHLARATDALAANDVARALAVTRRDPMFASLGHARHAAILGLTADTTAVRRALGHAQDALDRAEPAAQRPLWLTAFYGQSELESLSLAAYLSLGDYARAETHARSCLDLLPGHMHRSRAIATARLSLAQLGHGDLDTAVITAMSIPTDASTSHPRVVGILSRFGRTLAALAPDSESARTWDEYTHANRRNPI</sequence>
<dbReference type="OrthoDB" id="4332031at2"/>
<protein>
    <submittedName>
        <fullName evidence="2">XRE family transcriptional regulator</fullName>
    </submittedName>
</protein>
<dbReference type="SUPFAM" id="SSF48452">
    <property type="entry name" value="TPR-like"/>
    <property type="match status" value="1"/>
</dbReference>
<proteinExistence type="predicted"/>
<evidence type="ECO:0000313" key="3">
    <source>
        <dbReference type="Proteomes" id="UP000305778"/>
    </source>
</evidence>
<organism evidence="2 3">
    <name type="scientific">Actinacidiphila oryziradicis</name>
    <dbReference type="NCBI Taxonomy" id="2571141"/>
    <lineage>
        <taxon>Bacteria</taxon>
        <taxon>Bacillati</taxon>
        <taxon>Actinomycetota</taxon>
        <taxon>Actinomycetes</taxon>
        <taxon>Kitasatosporales</taxon>
        <taxon>Streptomycetaceae</taxon>
        <taxon>Actinacidiphila</taxon>
    </lineage>
</organism>
<feature type="region of interest" description="Disordered" evidence="1">
    <location>
        <begin position="76"/>
        <end position="95"/>
    </location>
</feature>
<dbReference type="RefSeq" id="WP_136722609.1">
    <property type="nucleotide sequence ID" value="NZ_SUMC01000005.1"/>
</dbReference>
<name>A0A4U0SVH7_9ACTN</name>
<dbReference type="AlphaFoldDB" id="A0A4U0SVH7"/>
<evidence type="ECO:0000313" key="2">
    <source>
        <dbReference type="EMBL" id="TKA12077.1"/>
    </source>
</evidence>
<dbReference type="EMBL" id="SUMC01000005">
    <property type="protein sequence ID" value="TKA12077.1"/>
    <property type="molecule type" value="Genomic_DNA"/>
</dbReference>
<comment type="caution">
    <text evidence="2">The sequence shown here is derived from an EMBL/GenBank/DDBJ whole genome shotgun (WGS) entry which is preliminary data.</text>
</comment>
<keyword evidence="3" id="KW-1185">Reference proteome</keyword>
<evidence type="ECO:0000256" key="1">
    <source>
        <dbReference type="SAM" id="MobiDB-lite"/>
    </source>
</evidence>